<name>Q0W5K2_METAR</name>
<gene>
    <name evidence="1" type="ORF">RCIX1007</name>
</gene>
<protein>
    <recommendedName>
        <fullName evidence="3">DUF2225 domain-containing protein</fullName>
    </recommendedName>
</protein>
<dbReference type="AlphaFoldDB" id="Q0W5K2"/>
<dbReference type="Gene3D" id="1.25.40.10">
    <property type="entry name" value="Tetratricopeptide repeat domain"/>
    <property type="match status" value="1"/>
</dbReference>
<dbReference type="OrthoDB" id="106086at2157"/>
<dbReference type="RefSeq" id="WP_012036180.1">
    <property type="nucleotide sequence ID" value="NC_009464.1"/>
</dbReference>
<proteinExistence type="predicted"/>
<dbReference type="InterPro" id="IPR018708">
    <property type="entry name" value="DUF2225"/>
</dbReference>
<reference evidence="1 2" key="1">
    <citation type="journal article" date="2006" name="Science">
        <title>Genome of rice cluster I archaea -- the key methane producers in the rice rhizosphere.</title>
        <authorList>
            <person name="Erkel C."/>
            <person name="Kube M."/>
            <person name="Reinhardt R."/>
            <person name="Liesack W."/>
        </authorList>
    </citation>
    <scope>NUCLEOTIDE SEQUENCE [LARGE SCALE GENOMIC DNA]</scope>
    <source>
        <strain evidence="2">DSM 22066 / NBRC 105507 / MRE50</strain>
    </source>
</reference>
<dbReference type="eggNOG" id="arCOG08007">
    <property type="taxonomic scope" value="Archaea"/>
</dbReference>
<dbReference type="EMBL" id="AM114193">
    <property type="protein sequence ID" value="CAJ36341.1"/>
    <property type="molecule type" value="Genomic_DNA"/>
</dbReference>
<dbReference type="STRING" id="351160.RCIX1007"/>
<keyword evidence="2" id="KW-1185">Reference proteome</keyword>
<organism evidence="1 2">
    <name type="scientific">Methanocella arvoryzae (strain DSM 22066 / NBRC 105507 / MRE50)</name>
    <dbReference type="NCBI Taxonomy" id="351160"/>
    <lineage>
        <taxon>Archaea</taxon>
        <taxon>Methanobacteriati</taxon>
        <taxon>Methanobacteriota</taxon>
        <taxon>Stenosarchaea group</taxon>
        <taxon>Methanomicrobia</taxon>
        <taxon>Methanocellales</taxon>
        <taxon>Methanocellaceae</taxon>
        <taxon>Methanocella</taxon>
    </lineage>
</organism>
<dbReference type="Pfam" id="PF09986">
    <property type="entry name" value="DUF2225"/>
    <property type="match status" value="1"/>
</dbReference>
<accession>Q0W5K2</accession>
<dbReference type="InterPro" id="IPR011990">
    <property type="entry name" value="TPR-like_helical_dom_sf"/>
</dbReference>
<dbReference type="SUPFAM" id="SSF81901">
    <property type="entry name" value="HCP-like"/>
    <property type="match status" value="1"/>
</dbReference>
<evidence type="ECO:0008006" key="3">
    <source>
        <dbReference type="Google" id="ProtNLM"/>
    </source>
</evidence>
<evidence type="ECO:0000313" key="1">
    <source>
        <dbReference type="EMBL" id="CAJ36341.1"/>
    </source>
</evidence>
<dbReference type="GeneID" id="5143811"/>
<dbReference type="KEGG" id="rci:RCIX1007"/>
<sequence length="215" mass="24115">MTTVQPHTFTCPLCNNVFETNLVTSSNSFGPLHSDFYREAAGAQPVCNFAHTCTNCGFSGFDGDFASPQAFTEEFRQKVADVITPEVRARKIETNGHYYLVALCAEWQGATPLALGRIYQMGAWCHRTRNEPEKEKFFLARAAEFFERGIQAGEAQGENKALYTYILGDLYRRLGNPDMAKEWYRKAIETVRIGGGDPKVAEIAERQLADPKDIL</sequence>
<dbReference type="Proteomes" id="UP000000663">
    <property type="component" value="Chromosome"/>
</dbReference>
<evidence type="ECO:0000313" key="2">
    <source>
        <dbReference type="Proteomes" id="UP000000663"/>
    </source>
</evidence>